<evidence type="ECO:0000313" key="2">
    <source>
        <dbReference type="Proteomes" id="UP001235939"/>
    </source>
</evidence>
<keyword evidence="2" id="KW-1185">Reference proteome</keyword>
<protein>
    <submittedName>
        <fullName evidence="1">Uncharacterized protein</fullName>
    </submittedName>
</protein>
<organism evidence="1 2">
    <name type="scientific">Cordylochernes scorpioides</name>
    <dbReference type="NCBI Taxonomy" id="51811"/>
    <lineage>
        <taxon>Eukaryota</taxon>
        <taxon>Metazoa</taxon>
        <taxon>Ecdysozoa</taxon>
        <taxon>Arthropoda</taxon>
        <taxon>Chelicerata</taxon>
        <taxon>Arachnida</taxon>
        <taxon>Pseudoscorpiones</taxon>
        <taxon>Cheliferoidea</taxon>
        <taxon>Chernetidae</taxon>
        <taxon>Cordylochernes</taxon>
    </lineage>
</organism>
<reference evidence="1 2" key="1">
    <citation type="submission" date="2022-01" db="EMBL/GenBank/DDBJ databases">
        <title>A chromosomal length assembly of Cordylochernes scorpioides.</title>
        <authorList>
            <person name="Zeh D."/>
            <person name="Zeh J."/>
        </authorList>
    </citation>
    <scope>NUCLEOTIDE SEQUENCE [LARGE SCALE GENOMIC DNA]</scope>
    <source>
        <strain evidence="1">IN4F17</strain>
        <tissue evidence="1">Whole Body</tissue>
    </source>
</reference>
<gene>
    <name evidence="1" type="ORF">LAZ67_10001843</name>
</gene>
<name>A0ABY6KZJ4_9ARAC</name>
<dbReference type="Proteomes" id="UP001235939">
    <property type="component" value="Chromosome 10"/>
</dbReference>
<evidence type="ECO:0000313" key="1">
    <source>
        <dbReference type="EMBL" id="UYV73108.1"/>
    </source>
</evidence>
<proteinExistence type="predicted"/>
<accession>A0ABY6KZJ4</accession>
<sequence>MKKAKTKTRLIPHCGHWTCVGPGDLVFALPIVCLLPVVKMYKTGLRAAIGEDSEYFLTQVIYGKLSFSVSLLKPPKRQPPHKLQRK</sequence>
<dbReference type="EMBL" id="CP092872">
    <property type="protein sequence ID" value="UYV73108.1"/>
    <property type="molecule type" value="Genomic_DNA"/>
</dbReference>